<dbReference type="Gene3D" id="3.50.7.10">
    <property type="entry name" value="GroEL"/>
    <property type="match status" value="1"/>
</dbReference>
<evidence type="ECO:0000256" key="2">
    <source>
        <dbReference type="ARBA" id="ARBA00022490"/>
    </source>
</evidence>
<dbReference type="InterPro" id="IPR027413">
    <property type="entry name" value="GROEL-like_equatorial_sf"/>
</dbReference>
<dbReference type="Gene3D" id="1.10.560.10">
    <property type="entry name" value="GroEL-like equatorial domain"/>
    <property type="match status" value="1"/>
</dbReference>
<dbReference type="Pfam" id="PF00118">
    <property type="entry name" value="Cpn60_TCP1"/>
    <property type="match status" value="1"/>
</dbReference>
<evidence type="ECO:0000313" key="7">
    <source>
        <dbReference type="Proteomes" id="UP000268192"/>
    </source>
</evidence>
<dbReference type="GO" id="GO:0042026">
    <property type="term" value="P:protein refolding"/>
    <property type="evidence" value="ECO:0007669"/>
    <property type="project" value="InterPro"/>
</dbReference>
<dbReference type="GO" id="GO:0016853">
    <property type="term" value="F:isomerase activity"/>
    <property type="evidence" value="ECO:0007669"/>
    <property type="project" value="UniProtKB-KW"/>
</dbReference>
<dbReference type="InterPro" id="IPR001844">
    <property type="entry name" value="Cpn60/GroEL"/>
</dbReference>
<sequence length="386" mass="41150">MSRPIERDDELFNVAYVAVHGDEALALSATEMFMAARATSSGSSRLSPGLPNSGASASLSVELMDIHHVALKNDPTEPCRLCEPLILLLSSSVSHEGILFPYIRHAQSLRRPLLVLTPNIDPALRSSVERYRAAFSAEIAFACLAGNERQRSVWLREIAALTGGTPADREAVVANDIDALGGCHTAVLTRDTLRIVQAPSGALTAGPIQHRFVALGRRGEGTRHDVSSETEVDEGTPDRERKRRLSEAVSSVNAASQHGVLVGGGSSLLQAIDGLRDFGETTPEQKLGREIVSEALRAPATRLIDNASQNGRSTVDALLGDFQTNCGFDASSGIVTDLLKLGVLDATDVVRAALSSASSIAGLMSLTETLVLQEAEHHSKVTYFRL</sequence>
<keyword evidence="2" id="KW-0963">Cytoplasm</keyword>
<name>A0A3S9BAN8_9HYPH</name>
<evidence type="ECO:0000313" key="6">
    <source>
        <dbReference type="EMBL" id="AZN73977.1"/>
    </source>
</evidence>
<dbReference type="EMBL" id="CP032509">
    <property type="protein sequence ID" value="AZN73977.1"/>
    <property type="molecule type" value="Genomic_DNA"/>
</dbReference>
<protein>
    <recommendedName>
        <fullName evidence="8">60 kDa chaperonin</fullName>
    </recommendedName>
</protein>
<feature type="compositionally biased region" description="Basic and acidic residues" evidence="5">
    <location>
        <begin position="217"/>
        <end position="227"/>
    </location>
</feature>
<dbReference type="InterPro" id="IPR002423">
    <property type="entry name" value="Cpn60/GroEL/TCP-1"/>
</dbReference>
<evidence type="ECO:0000256" key="4">
    <source>
        <dbReference type="ARBA" id="ARBA00023235"/>
    </source>
</evidence>
<reference evidence="6 7" key="1">
    <citation type="submission" date="2018-09" db="EMBL/GenBank/DDBJ databases">
        <title>Marinorhizobium profundi gen. nov., sp. nov., isolated from a deep-sea sediment sample from the New Britain Trench and proposal of Marinorhizobiaceae fam. nov. in the order Rhizobiales of the class Alphaproteobacteria.</title>
        <authorList>
            <person name="Cao J."/>
        </authorList>
    </citation>
    <scope>NUCLEOTIDE SEQUENCE [LARGE SCALE GENOMIC DNA]</scope>
    <source>
        <strain evidence="6 7">WS11</strain>
    </source>
</reference>
<keyword evidence="3" id="KW-0143">Chaperone</keyword>
<dbReference type="KEGG" id="abaw:D5400_20560"/>
<dbReference type="PANTHER" id="PTHR45633">
    <property type="entry name" value="60 KDA HEAT SHOCK PROTEIN, MITOCHONDRIAL"/>
    <property type="match status" value="1"/>
</dbReference>
<evidence type="ECO:0008006" key="8">
    <source>
        <dbReference type="Google" id="ProtNLM"/>
    </source>
</evidence>
<proteinExistence type="inferred from homology"/>
<dbReference type="InterPro" id="IPR027409">
    <property type="entry name" value="GroEL-like_apical_dom_sf"/>
</dbReference>
<organism evidence="6 7">
    <name type="scientific">Georhizobium profundi</name>
    <dbReference type="NCBI Taxonomy" id="2341112"/>
    <lineage>
        <taxon>Bacteria</taxon>
        <taxon>Pseudomonadati</taxon>
        <taxon>Pseudomonadota</taxon>
        <taxon>Alphaproteobacteria</taxon>
        <taxon>Hyphomicrobiales</taxon>
        <taxon>Rhizobiaceae</taxon>
        <taxon>Georhizobium</taxon>
    </lineage>
</organism>
<evidence type="ECO:0000256" key="3">
    <source>
        <dbReference type="ARBA" id="ARBA00023186"/>
    </source>
</evidence>
<comment type="similarity">
    <text evidence="1">Belongs to the chaperonin (HSP60) family.</text>
</comment>
<dbReference type="SUPFAM" id="SSF52029">
    <property type="entry name" value="GroEL apical domain-like"/>
    <property type="match status" value="1"/>
</dbReference>
<feature type="region of interest" description="Disordered" evidence="5">
    <location>
        <begin position="217"/>
        <end position="250"/>
    </location>
</feature>
<evidence type="ECO:0000256" key="1">
    <source>
        <dbReference type="ARBA" id="ARBA00006607"/>
    </source>
</evidence>
<evidence type="ECO:0000256" key="5">
    <source>
        <dbReference type="SAM" id="MobiDB-lite"/>
    </source>
</evidence>
<dbReference type="SUPFAM" id="SSF48592">
    <property type="entry name" value="GroEL equatorial domain-like"/>
    <property type="match status" value="1"/>
</dbReference>
<dbReference type="Proteomes" id="UP000268192">
    <property type="component" value="Chromosome"/>
</dbReference>
<keyword evidence="4" id="KW-0413">Isomerase</keyword>
<gene>
    <name evidence="6" type="ORF">D5400_20560</name>
</gene>
<dbReference type="GO" id="GO:0005524">
    <property type="term" value="F:ATP binding"/>
    <property type="evidence" value="ECO:0007669"/>
    <property type="project" value="InterPro"/>
</dbReference>
<keyword evidence="7" id="KW-1185">Reference proteome</keyword>
<accession>A0A3S9BAN8</accession>
<dbReference type="AlphaFoldDB" id="A0A3S9BAN8"/>
<dbReference type="GO" id="GO:0140662">
    <property type="term" value="F:ATP-dependent protein folding chaperone"/>
    <property type="evidence" value="ECO:0007669"/>
    <property type="project" value="InterPro"/>
</dbReference>